<evidence type="ECO:0000313" key="2">
    <source>
        <dbReference type="EMBL" id="KAI4539777.1"/>
    </source>
</evidence>
<organism evidence="2 3">
    <name type="scientific">Ovis ammon polii</name>
    <dbReference type="NCBI Taxonomy" id="230172"/>
    <lineage>
        <taxon>Eukaryota</taxon>
        <taxon>Metazoa</taxon>
        <taxon>Chordata</taxon>
        <taxon>Craniata</taxon>
        <taxon>Vertebrata</taxon>
        <taxon>Euteleostomi</taxon>
        <taxon>Mammalia</taxon>
        <taxon>Eutheria</taxon>
        <taxon>Laurasiatheria</taxon>
        <taxon>Artiodactyla</taxon>
        <taxon>Ruminantia</taxon>
        <taxon>Pecora</taxon>
        <taxon>Bovidae</taxon>
        <taxon>Caprinae</taxon>
        <taxon>Ovis</taxon>
    </lineage>
</organism>
<dbReference type="EMBL" id="JAKZEL010000010">
    <property type="protein sequence ID" value="KAI4539777.1"/>
    <property type="molecule type" value="Genomic_DNA"/>
</dbReference>
<reference evidence="2" key="1">
    <citation type="submission" date="2022-03" db="EMBL/GenBank/DDBJ databases">
        <title>Genomic analyses of argali, domestic sheep and their hybrids provide insights into chromosomal evolution, heterosis and genetic basis of agronomic traits.</title>
        <authorList>
            <person name="Li M."/>
        </authorList>
    </citation>
    <scope>NUCLEOTIDE SEQUENCE</scope>
    <source>
        <strain evidence="2">CAU-MHL-2022a</strain>
        <tissue evidence="2">Skin</tissue>
    </source>
</reference>
<sequence length="293" mass="33237">MDCLALGVNLTKSVFAPDSESGCHQESTAQQPINSAPGVGLPPASLDSEKWLHFDSLIGNFKRSLKAIKPDAISFGNVLGNTLLEIVSWFDGNQRSSGSRVHYSGESGPVQTKSPGYQNAPPETPKWMQRRAPPNSKETNVVQYCIVLPFWQENQGRKRPNSLSWVLEFVSDLFQNGNEICKSLPETNFLKSDKKSFKTLKRDDKNILCRRNFRQQILPIIYNSMTNQRGKNLKHLYAEGCLETKGIGGDPEDLVTQRTESTYYPQHRVCWDLLMPTWELVQLERVEGFRMKK</sequence>
<feature type="region of interest" description="Disordered" evidence="1">
    <location>
        <begin position="18"/>
        <end position="41"/>
    </location>
</feature>
<dbReference type="Proteomes" id="UP001214576">
    <property type="component" value="Unassembled WGS sequence"/>
</dbReference>
<gene>
    <name evidence="2" type="ORF">MG293_010172</name>
</gene>
<evidence type="ECO:0000313" key="3">
    <source>
        <dbReference type="Proteomes" id="UP001214576"/>
    </source>
</evidence>
<dbReference type="AlphaFoldDB" id="A0AAD4U4J6"/>
<evidence type="ECO:0000256" key="1">
    <source>
        <dbReference type="SAM" id="MobiDB-lite"/>
    </source>
</evidence>
<accession>A0AAD4U4J6</accession>
<protein>
    <submittedName>
        <fullName evidence="2">Uncharacterized protein</fullName>
    </submittedName>
</protein>
<keyword evidence="3" id="KW-1185">Reference proteome</keyword>
<feature type="compositionally biased region" description="Polar residues" evidence="1">
    <location>
        <begin position="22"/>
        <end position="34"/>
    </location>
</feature>
<feature type="region of interest" description="Disordered" evidence="1">
    <location>
        <begin position="98"/>
        <end position="134"/>
    </location>
</feature>
<proteinExistence type="predicted"/>
<comment type="caution">
    <text evidence="2">The sequence shown here is derived from an EMBL/GenBank/DDBJ whole genome shotgun (WGS) entry which is preliminary data.</text>
</comment>
<name>A0AAD4U4J6_OVIAM</name>